<dbReference type="RefSeq" id="WP_164092184.1">
    <property type="nucleotide sequence ID" value="NZ_JABWPE010000023.1"/>
</dbReference>
<dbReference type="GeneID" id="57346933"/>
<comment type="caution">
    <text evidence="1">The sequence shown here is derived from an EMBL/GenBank/DDBJ whole genome shotgun (WGS) entry which is preliminary data.</text>
</comment>
<sequence>MSSLQAVLILIFVNPGQVIRHDALPGLLPVAPALSALADEVLLTGRQSLKQRRGNKDLPKKKDRRV</sequence>
<evidence type="ECO:0000313" key="1">
    <source>
        <dbReference type="EMBL" id="NUY98234.1"/>
    </source>
</evidence>
<dbReference type="AlphaFoldDB" id="A0A7Y6TTF7"/>
<evidence type="ECO:0000313" key="2">
    <source>
        <dbReference type="Proteomes" id="UP000566985"/>
    </source>
</evidence>
<reference evidence="1 2" key="1">
    <citation type="submission" date="2020-05" db="EMBL/GenBank/DDBJ databases">
        <title>Whole Genome Sequences of Enterobacteriales Associated with the International Space Station.</title>
        <authorList>
            <person name="Bharadwaj A."/>
            <person name="Daudu R."/>
            <person name="Singh N."/>
            <person name="Wood J."/>
            <person name="Debieu M."/>
            <person name="Mason C."/>
            <person name="Wang C."/>
            <person name="Venkateswaran K."/>
        </authorList>
    </citation>
    <scope>NUCLEOTIDE SEQUENCE [LARGE SCALE GENOMIC DNA]</scope>
    <source>
        <strain evidence="1 2">IF5SW-B1</strain>
    </source>
</reference>
<accession>A0A7Y6TTF7</accession>
<organism evidence="1 2">
    <name type="scientific">Pantoea brenneri</name>
    <dbReference type="NCBI Taxonomy" id="472694"/>
    <lineage>
        <taxon>Bacteria</taxon>
        <taxon>Pseudomonadati</taxon>
        <taxon>Pseudomonadota</taxon>
        <taxon>Gammaproteobacteria</taxon>
        <taxon>Enterobacterales</taxon>
        <taxon>Erwiniaceae</taxon>
        <taxon>Pantoea</taxon>
    </lineage>
</organism>
<protein>
    <submittedName>
        <fullName evidence="1">Uncharacterized protein</fullName>
    </submittedName>
</protein>
<dbReference type="Proteomes" id="UP000566985">
    <property type="component" value="Unassembled WGS sequence"/>
</dbReference>
<name>A0A7Y6TTF7_9GAMM</name>
<dbReference type="EMBL" id="JABWPM010000023">
    <property type="protein sequence ID" value="NUY98234.1"/>
    <property type="molecule type" value="Genomic_DNA"/>
</dbReference>
<gene>
    <name evidence="1" type="ORF">HU668_17390</name>
</gene>
<proteinExistence type="predicted"/>